<dbReference type="InterPro" id="IPR038883">
    <property type="entry name" value="AN11006-like"/>
</dbReference>
<sequence length="224" mass="25711">MALNFSGPAQQLHRWNNNNAFDIFAAIANNQRAPFLNLPAELRNDIYRLTLIGEGPINLMDGNLFNGPGEPALLAVCKQTREEAIRIWYEENAFEYEETSMAFGRFDWTLLADWLRRIGRERCEKLQRFVLSYQAPTSPRSNFPHKPGAENAAASFVRGLRQAGVRLQSVVVEAPGFQDVKMSEDFRPLWKMYISRALARPAIMIPDEGLESSKRYKTMDKHRF</sequence>
<dbReference type="Proteomes" id="UP000073492">
    <property type="component" value="Unassembled WGS sequence"/>
</dbReference>
<name>A0A139I1I3_9PEZI</name>
<evidence type="ECO:0000313" key="1">
    <source>
        <dbReference type="EMBL" id="KXT08509.1"/>
    </source>
</evidence>
<accession>A0A139I1I3</accession>
<dbReference type="PANTHER" id="PTHR42085">
    <property type="entry name" value="F-BOX DOMAIN-CONTAINING PROTEIN"/>
    <property type="match status" value="1"/>
</dbReference>
<gene>
    <name evidence="1" type="ORF">AC579_9220</name>
</gene>
<dbReference type="PANTHER" id="PTHR42085:SF2">
    <property type="entry name" value="F-BOX DOMAIN-CONTAINING PROTEIN"/>
    <property type="match status" value="1"/>
</dbReference>
<protein>
    <submittedName>
        <fullName evidence="1">Uncharacterized protein</fullName>
    </submittedName>
</protein>
<dbReference type="EMBL" id="LFZO01000436">
    <property type="protein sequence ID" value="KXT08509.1"/>
    <property type="molecule type" value="Genomic_DNA"/>
</dbReference>
<evidence type="ECO:0000313" key="2">
    <source>
        <dbReference type="Proteomes" id="UP000073492"/>
    </source>
</evidence>
<proteinExistence type="predicted"/>
<organism evidence="1 2">
    <name type="scientific">Pseudocercospora musae</name>
    <dbReference type="NCBI Taxonomy" id="113226"/>
    <lineage>
        <taxon>Eukaryota</taxon>
        <taxon>Fungi</taxon>
        <taxon>Dikarya</taxon>
        <taxon>Ascomycota</taxon>
        <taxon>Pezizomycotina</taxon>
        <taxon>Dothideomycetes</taxon>
        <taxon>Dothideomycetidae</taxon>
        <taxon>Mycosphaerellales</taxon>
        <taxon>Mycosphaerellaceae</taxon>
        <taxon>Pseudocercospora</taxon>
    </lineage>
</organism>
<reference evidence="1 2" key="1">
    <citation type="submission" date="2015-07" db="EMBL/GenBank/DDBJ databases">
        <title>Comparative genomics of the Sigatoka disease complex on banana suggests a link between parallel evolutionary changes in Pseudocercospora fijiensis and Pseudocercospora eumusae and increased virulence on the banana host.</title>
        <authorList>
            <person name="Chang T.-C."/>
            <person name="Salvucci A."/>
            <person name="Crous P.W."/>
            <person name="Stergiopoulos I."/>
        </authorList>
    </citation>
    <scope>NUCLEOTIDE SEQUENCE [LARGE SCALE GENOMIC DNA]</scope>
    <source>
        <strain evidence="1 2">CBS 116634</strain>
    </source>
</reference>
<keyword evidence="2" id="KW-1185">Reference proteome</keyword>
<comment type="caution">
    <text evidence="1">The sequence shown here is derived from an EMBL/GenBank/DDBJ whole genome shotgun (WGS) entry which is preliminary data.</text>
</comment>
<dbReference type="AlphaFoldDB" id="A0A139I1I3"/>
<dbReference type="OrthoDB" id="3934270at2759"/>